<dbReference type="Proteomes" id="UP001382181">
    <property type="component" value="Unassembled WGS sequence"/>
</dbReference>
<name>A0ABU8A4H6_9ACTN</name>
<sequence>MTIALERPVGTTDPATLVDPEMLERLATRITKAQPDTDLPTARRIVGQAAAFIAASAALPGAALSPSKAVDVGWHTWILHTVDYAAFCDRLAGRFIHHVPTPEGEGVEGGSAAARQRTLDAMAAAGFRIDHDLWPDAAMMGECSQCHAGCTDSPNGGKKSA</sequence>
<accession>A0ABU8A4H6</accession>
<evidence type="ECO:0000313" key="2">
    <source>
        <dbReference type="Proteomes" id="UP001382181"/>
    </source>
</evidence>
<organism evidence="1 2">
    <name type="scientific">Streptomyces silvae</name>
    <dbReference type="NCBI Taxonomy" id="2803812"/>
    <lineage>
        <taxon>Bacteria</taxon>
        <taxon>Bacillati</taxon>
        <taxon>Actinomycetota</taxon>
        <taxon>Actinomycetes</taxon>
        <taxon>Kitasatosporales</taxon>
        <taxon>Streptomycetaceae</taxon>
        <taxon>Streptomyces</taxon>
    </lineage>
</organism>
<gene>
    <name evidence="1" type="ORF">QBA37_18900</name>
</gene>
<protein>
    <submittedName>
        <fullName evidence="1">Uncharacterized protein</fullName>
    </submittedName>
</protein>
<comment type="caution">
    <text evidence="1">The sequence shown here is derived from an EMBL/GenBank/DDBJ whole genome shotgun (WGS) entry which is preliminary data.</text>
</comment>
<proteinExistence type="predicted"/>
<dbReference type="EMBL" id="JARUMK010000001">
    <property type="protein sequence ID" value="MEH0561285.1"/>
    <property type="molecule type" value="Genomic_DNA"/>
</dbReference>
<keyword evidence="2" id="KW-1185">Reference proteome</keyword>
<evidence type="ECO:0000313" key="1">
    <source>
        <dbReference type="EMBL" id="MEH0561285.1"/>
    </source>
</evidence>
<reference evidence="1 2" key="1">
    <citation type="submission" date="2023-04" db="EMBL/GenBank/DDBJ databases">
        <title>Genomic diversity of scab-causing Streptomyces spp. in the province of Quebec, Canada.</title>
        <authorList>
            <person name="Biessy A."/>
            <person name="Cadieux M."/>
            <person name="Ciotola M."/>
            <person name="Filion M."/>
        </authorList>
    </citation>
    <scope>NUCLEOTIDE SEQUENCE [LARGE SCALE GENOMIC DNA]</scope>
    <source>
        <strain evidence="1 2">B21-103</strain>
    </source>
</reference>
<dbReference type="RefSeq" id="WP_147961970.1">
    <property type="nucleotide sequence ID" value="NZ_JARUMK010000001.1"/>
</dbReference>